<dbReference type="AlphaFoldDB" id="A0AAD4PVI5"/>
<dbReference type="GeneID" id="70250855"/>
<dbReference type="Proteomes" id="UP001201262">
    <property type="component" value="Unassembled WGS sequence"/>
</dbReference>
<organism evidence="2 3">
    <name type="scientific">Talaromyces proteolyticus</name>
    <dbReference type="NCBI Taxonomy" id="1131652"/>
    <lineage>
        <taxon>Eukaryota</taxon>
        <taxon>Fungi</taxon>
        <taxon>Dikarya</taxon>
        <taxon>Ascomycota</taxon>
        <taxon>Pezizomycotina</taxon>
        <taxon>Eurotiomycetes</taxon>
        <taxon>Eurotiomycetidae</taxon>
        <taxon>Eurotiales</taxon>
        <taxon>Trichocomaceae</taxon>
        <taxon>Talaromyces</taxon>
        <taxon>Talaromyces sect. Bacilispori</taxon>
    </lineage>
</organism>
<protein>
    <submittedName>
        <fullName evidence="2">Uncharacterized protein</fullName>
    </submittedName>
</protein>
<sequence length="155" mass="17244">MEIKCSKPQSDHARTALVPQAAAPRSSPLRSTARVCFSRSNPAAFGEESITYHQYEGNRFSPSAGPIVWNQKTLHIEATQKFKKHSTYSPSISSALYLASWPNADPDSFTSRSEGAKCHGQEFRLSSRHVKRDEHGSLSEHIKRLVAEMMKAVSN</sequence>
<name>A0AAD4PVI5_9EURO</name>
<evidence type="ECO:0000313" key="2">
    <source>
        <dbReference type="EMBL" id="KAH8696560.1"/>
    </source>
</evidence>
<keyword evidence="3" id="KW-1185">Reference proteome</keyword>
<dbReference type="RefSeq" id="XP_046071496.1">
    <property type="nucleotide sequence ID" value="XM_046220568.1"/>
</dbReference>
<gene>
    <name evidence="2" type="ORF">BGW36DRAFT_428565</name>
</gene>
<feature type="compositionally biased region" description="Basic and acidic residues" evidence="1">
    <location>
        <begin position="1"/>
        <end position="14"/>
    </location>
</feature>
<comment type="caution">
    <text evidence="2">The sequence shown here is derived from an EMBL/GenBank/DDBJ whole genome shotgun (WGS) entry which is preliminary data.</text>
</comment>
<evidence type="ECO:0000256" key="1">
    <source>
        <dbReference type="SAM" id="MobiDB-lite"/>
    </source>
</evidence>
<evidence type="ECO:0000313" key="3">
    <source>
        <dbReference type="Proteomes" id="UP001201262"/>
    </source>
</evidence>
<reference evidence="2" key="1">
    <citation type="submission" date="2021-12" db="EMBL/GenBank/DDBJ databases">
        <title>Convergent genome expansion in fungi linked to evolution of root-endophyte symbiosis.</title>
        <authorList>
            <consortium name="DOE Joint Genome Institute"/>
            <person name="Ke Y.-H."/>
            <person name="Bonito G."/>
            <person name="Liao H.-L."/>
            <person name="Looney B."/>
            <person name="Rojas-Flechas A."/>
            <person name="Nash J."/>
            <person name="Hameed K."/>
            <person name="Schadt C."/>
            <person name="Martin F."/>
            <person name="Crous P.W."/>
            <person name="Miettinen O."/>
            <person name="Magnuson J.K."/>
            <person name="Labbe J."/>
            <person name="Jacobson D."/>
            <person name="Doktycz M.J."/>
            <person name="Veneault-Fourrey C."/>
            <person name="Kuo A."/>
            <person name="Mondo S."/>
            <person name="Calhoun S."/>
            <person name="Riley R."/>
            <person name="Ohm R."/>
            <person name="LaButti K."/>
            <person name="Andreopoulos B."/>
            <person name="Pangilinan J."/>
            <person name="Nolan M."/>
            <person name="Tritt A."/>
            <person name="Clum A."/>
            <person name="Lipzen A."/>
            <person name="Daum C."/>
            <person name="Barry K."/>
            <person name="Grigoriev I.V."/>
            <person name="Vilgalys R."/>
        </authorList>
    </citation>
    <scope>NUCLEOTIDE SEQUENCE</scope>
    <source>
        <strain evidence="2">PMI_201</strain>
    </source>
</reference>
<feature type="region of interest" description="Disordered" evidence="1">
    <location>
        <begin position="1"/>
        <end position="25"/>
    </location>
</feature>
<proteinExistence type="predicted"/>
<accession>A0AAD4PVI5</accession>
<dbReference type="EMBL" id="JAJTJA010000007">
    <property type="protein sequence ID" value="KAH8696560.1"/>
    <property type="molecule type" value="Genomic_DNA"/>
</dbReference>